<dbReference type="SUPFAM" id="SSF51735">
    <property type="entry name" value="NAD(P)-binding Rossmann-fold domains"/>
    <property type="match status" value="1"/>
</dbReference>
<dbReference type="PANTHER" id="PTHR43355">
    <property type="entry name" value="FLAVIN REDUCTASE (NADPH)"/>
    <property type="match status" value="1"/>
</dbReference>
<dbReference type="CDD" id="cd05244">
    <property type="entry name" value="BVR-B_like_SDR_a"/>
    <property type="match status" value="1"/>
</dbReference>
<proteinExistence type="predicted"/>
<dbReference type="AlphaFoldDB" id="A0A1S1QCG7"/>
<name>A0A1S1QCG7_9ACTN</name>
<dbReference type="Pfam" id="PF13460">
    <property type="entry name" value="NAD_binding_10"/>
    <property type="match status" value="1"/>
</dbReference>
<accession>A0A1S1QCG7</accession>
<dbReference type="GO" id="GO:0016646">
    <property type="term" value="F:oxidoreductase activity, acting on the CH-NH group of donors, NAD or NADP as acceptor"/>
    <property type="evidence" value="ECO:0007669"/>
    <property type="project" value="TreeGrafter"/>
</dbReference>
<evidence type="ECO:0000259" key="1">
    <source>
        <dbReference type="Pfam" id="PF13460"/>
    </source>
</evidence>
<feature type="domain" description="NAD(P)-binding" evidence="1">
    <location>
        <begin position="7"/>
        <end position="216"/>
    </location>
</feature>
<dbReference type="Gene3D" id="3.40.50.720">
    <property type="entry name" value="NAD(P)-binding Rossmann-like Domain"/>
    <property type="match status" value="1"/>
</dbReference>
<dbReference type="EMBL" id="MBLM01000147">
    <property type="protein sequence ID" value="OHV31151.1"/>
    <property type="molecule type" value="Genomic_DNA"/>
</dbReference>
<dbReference type="OrthoDB" id="3191258at2"/>
<reference evidence="3" key="1">
    <citation type="submission" date="2016-07" db="EMBL/GenBank/DDBJ databases">
        <title>Sequence Frankia sp. strain CcI1.17.</title>
        <authorList>
            <person name="Ghodhbane-Gtari F."/>
            <person name="Swanson E."/>
            <person name="Gueddou A."/>
            <person name="Morris K."/>
            <person name="Hezbri K."/>
            <person name="Ktari A."/>
            <person name="Nouioui I."/>
            <person name="Abebe-Akele F."/>
            <person name="Simpson S."/>
            <person name="Thomas K."/>
            <person name="Gtari M."/>
            <person name="Tisa L.S."/>
            <person name="Hurst S."/>
        </authorList>
    </citation>
    <scope>NUCLEOTIDE SEQUENCE [LARGE SCALE GENOMIC DNA]</scope>
    <source>
        <strain evidence="3">Cc1.17</strain>
    </source>
</reference>
<dbReference type="RefSeq" id="WP_071088728.1">
    <property type="nucleotide sequence ID" value="NZ_MBLM01000147.1"/>
</dbReference>
<evidence type="ECO:0000313" key="3">
    <source>
        <dbReference type="Proteomes" id="UP000179627"/>
    </source>
</evidence>
<gene>
    <name evidence="2" type="ORF">CC117_26855</name>
</gene>
<dbReference type="InterPro" id="IPR036291">
    <property type="entry name" value="NAD(P)-bd_dom_sf"/>
</dbReference>
<protein>
    <submittedName>
        <fullName evidence="2">Epimerase</fullName>
    </submittedName>
</protein>
<keyword evidence="3" id="KW-1185">Reference proteome</keyword>
<dbReference type="InterPro" id="IPR051606">
    <property type="entry name" value="Polyketide_Oxido-like"/>
</dbReference>
<dbReference type="Proteomes" id="UP000179627">
    <property type="component" value="Unassembled WGS sequence"/>
</dbReference>
<dbReference type="InterPro" id="IPR016040">
    <property type="entry name" value="NAD(P)-bd_dom"/>
</dbReference>
<sequence>MKVGVFGATGTIGRCVVSEALARGHQVTGWTRDVSRLPPQPAPARWTQADVIDPTDVARVIAGHDVIVNAINTGNSIPESIANAGVLPAAARAVLTAMERHPATRLIVVGGAGSLEVEPGRQLVDLEGFAEGLPAALGVPTDYVKVVLAHREALNLYRLSNRKWTYLSPSAGLITSGERTGRFRTGTNQILVTAAGASDISAEDLAVAIVDEVETPRHIQQRFTVGY</sequence>
<evidence type="ECO:0000313" key="2">
    <source>
        <dbReference type="EMBL" id="OHV31151.1"/>
    </source>
</evidence>
<organism evidence="2 3">
    <name type="scientific">Parafrankia colletiae</name>
    <dbReference type="NCBI Taxonomy" id="573497"/>
    <lineage>
        <taxon>Bacteria</taxon>
        <taxon>Bacillati</taxon>
        <taxon>Actinomycetota</taxon>
        <taxon>Actinomycetes</taxon>
        <taxon>Frankiales</taxon>
        <taxon>Frankiaceae</taxon>
        <taxon>Parafrankia</taxon>
    </lineage>
</organism>
<comment type="caution">
    <text evidence="2">The sequence shown here is derived from an EMBL/GenBank/DDBJ whole genome shotgun (WGS) entry which is preliminary data.</text>
</comment>
<dbReference type="PANTHER" id="PTHR43355:SF2">
    <property type="entry name" value="FLAVIN REDUCTASE (NADPH)"/>
    <property type="match status" value="1"/>
</dbReference>